<dbReference type="SUPFAM" id="SSF53850">
    <property type="entry name" value="Periplasmic binding protein-like II"/>
    <property type="match status" value="1"/>
</dbReference>
<dbReference type="InterPro" id="IPR000847">
    <property type="entry name" value="LysR_HTH_N"/>
</dbReference>
<evidence type="ECO:0000256" key="1">
    <source>
        <dbReference type="ARBA" id="ARBA00009437"/>
    </source>
</evidence>
<dbReference type="GO" id="GO:0043565">
    <property type="term" value="F:sequence-specific DNA binding"/>
    <property type="evidence" value="ECO:0007669"/>
    <property type="project" value="TreeGrafter"/>
</dbReference>
<dbReference type="InterPro" id="IPR058163">
    <property type="entry name" value="LysR-type_TF_proteobact-type"/>
</dbReference>
<dbReference type="eggNOG" id="COG0583">
    <property type="taxonomic scope" value="Bacteria"/>
</dbReference>
<dbReference type="PANTHER" id="PTHR30537:SF79">
    <property type="entry name" value="TRANSCRIPTIONAL REGULATOR-RELATED"/>
    <property type="match status" value="1"/>
</dbReference>
<dbReference type="GO" id="GO:0003700">
    <property type="term" value="F:DNA-binding transcription factor activity"/>
    <property type="evidence" value="ECO:0007669"/>
    <property type="project" value="InterPro"/>
</dbReference>
<comment type="similarity">
    <text evidence="1">Belongs to the LysR transcriptional regulatory family.</text>
</comment>
<dbReference type="Proteomes" id="UP000002588">
    <property type="component" value="Chromosome"/>
</dbReference>
<dbReference type="KEGG" id="azo:azo1015"/>
<dbReference type="PROSITE" id="PS50931">
    <property type="entry name" value="HTH_LYSR"/>
    <property type="match status" value="1"/>
</dbReference>
<organism evidence="6 7">
    <name type="scientific">Azoarcus sp. (strain BH72)</name>
    <dbReference type="NCBI Taxonomy" id="418699"/>
    <lineage>
        <taxon>Bacteria</taxon>
        <taxon>Pseudomonadati</taxon>
        <taxon>Pseudomonadota</taxon>
        <taxon>Betaproteobacteria</taxon>
        <taxon>Rhodocyclales</taxon>
        <taxon>Zoogloeaceae</taxon>
        <taxon>Azoarcus</taxon>
    </lineage>
</organism>
<dbReference type="RefSeq" id="WP_011764749.1">
    <property type="nucleotide sequence ID" value="NC_008702.1"/>
</dbReference>
<accession>A1K477</accession>
<dbReference type="Gene3D" id="1.10.10.10">
    <property type="entry name" value="Winged helix-like DNA-binding domain superfamily/Winged helix DNA-binding domain"/>
    <property type="match status" value="1"/>
</dbReference>
<dbReference type="PANTHER" id="PTHR30537">
    <property type="entry name" value="HTH-TYPE TRANSCRIPTIONAL REGULATOR"/>
    <property type="match status" value="1"/>
</dbReference>
<dbReference type="EMBL" id="AM406670">
    <property type="protein sequence ID" value="CAL93632.1"/>
    <property type="molecule type" value="Genomic_DNA"/>
</dbReference>
<dbReference type="Gene3D" id="3.40.190.10">
    <property type="entry name" value="Periplasmic binding protein-like II"/>
    <property type="match status" value="2"/>
</dbReference>
<keyword evidence="7" id="KW-1185">Reference proteome</keyword>
<proteinExistence type="inferred from homology"/>
<evidence type="ECO:0000256" key="3">
    <source>
        <dbReference type="ARBA" id="ARBA00023125"/>
    </source>
</evidence>
<evidence type="ECO:0000313" key="6">
    <source>
        <dbReference type="EMBL" id="CAL93632.1"/>
    </source>
</evidence>
<evidence type="ECO:0000259" key="5">
    <source>
        <dbReference type="PROSITE" id="PS50931"/>
    </source>
</evidence>
<dbReference type="Pfam" id="PF00126">
    <property type="entry name" value="HTH_1"/>
    <property type="match status" value="1"/>
</dbReference>
<protein>
    <submittedName>
        <fullName evidence="6">Probable transcriptional regulator, LysR family</fullName>
    </submittedName>
</protein>
<feature type="domain" description="HTH lysR-type" evidence="5">
    <location>
        <begin position="10"/>
        <end position="67"/>
    </location>
</feature>
<dbReference type="InterPro" id="IPR036390">
    <property type="entry name" value="WH_DNA-bd_sf"/>
</dbReference>
<evidence type="ECO:0000256" key="4">
    <source>
        <dbReference type="ARBA" id="ARBA00023163"/>
    </source>
</evidence>
<evidence type="ECO:0000313" key="7">
    <source>
        <dbReference type="Proteomes" id="UP000002588"/>
    </source>
</evidence>
<dbReference type="InterPro" id="IPR005119">
    <property type="entry name" value="LysR_subst-bd"/>
</dbReference>
<dbReference type="AlphaFoldDB" id="A1K477"/>
<reference evidence="6 7" key="1">
    <citation type="journal article" date="2006" name="Nat. Biotechnol.">
        <title>Complete genome of the mutualistic, N2-fixing grass endophyte Azoarcus sp. strain BH72.</title>
        <authorList>
            <person name="Krause A."/>
            <person name="Ramakumar A."/>
            <person name="Bartels D."/>
            <person name="Battistoni F."/>
            <person name="Bekel T."/>
            <person name="Boch J."/>
            <person name="Boehm M."/>
            <person name="Friedrich F."/>
            <person name="Hurek T."/>
            <person name="Krause L."/>
            <person name="Linke B."/>
            <person name="McHardy A.C."/>
            <person name="Sarkar A."/>
            <person name="Schneiker S."/>
            <person name="Syed A.A."/>
            <person name="Thauer R."/>
            <person name="Vorhoelter F.-J."/>
            <person name="Weidner S."/>
            <person name="Puehler A."/>
            <person name="Reinhold-Hurek B."/>
            <person name="Kaiser O."/>
            <person name="Goesmann A."/>
        </authorList>
    </citation>
    <scope>NUCLEOTIDE SEQUENCE [LARGE SCALE GENOMIC DNA]</scope>
    <source>
        <strain evidence="6 7">BH72</strain>
    </source>
</reference>
<keyword evidence="3" id="KW-0238">DNA-binding</keyword>
<gene>
    <name evidence="6" type="ordered locus">azo1015</name>
</gene>
<dbReference type="STRING" id="62928.azo1015"/>
<dbReference type="HOGENOM" id="CLU_039613_37_0_4"/>
<dbReference type="SUPFAM" id="SSF46785">
    <property type="entry name" value="Winged helix' DNA-binding domain"/>
    <property type="match status" value="1"/>
</dbReference>
<keyword evidence="4" id="KW-0804">Transcription</keyword>
<dbReference type="InterPro" id="IPR036388">
    <property type="entry name" value="WH-like_DNA-bd_sf"/>
</dbReference>
<dbReference type="GO" id="GO:0006351">
    <property type="term" value="P:DNA-templated transcription"/>
    <property type="evidence" value="ECO:0007669"/>
    <property type="project" value="TreeGrafter"/>
</dbReference>
<keyword evidence="2" id="KW-0805">Transcription regulation</keyword>
<name>A1K477_AZOSB</name>
<dbReference type="Pfam" id="PF03466">
    <property type="entry name" value="LysR_substrate"/>
    <property type="match status" value="1"/>
</dbReference>
<sequence length="311" mass="33455">MPVRPDVRFPSIEGLRAFEAAARLGTFERAADELSVTASAVSKRVAAVEELVGALLFSRSGKTLVPTPAGREYLEQVRAALGLLAAMPLHRRAVQRMTRLRVCAPPTFARQILVPALDGFVAEHPDVELEIVLSVPYLDAASADVDVEIRHGGPQHHGGDVLIRDVLLPMAAPALLAQTGPLTRPADLQRLRLLRTPLEPWTQWFAAAGLDWPEPARGARLVDLGLLLEAAVCGQGVALGRPSLARQWLRSGALVALFDVAPPSRTHYFLAPQPASLSETARDVRAAFENWLRAVCAGVEREAAELVSGAP</sequence>
<evidence type="ECO:0000256" key="2">
    <source>
        <dbReference type="ARBA" id="ARBA00023015"/>
    </source>
</evidence>